<keyword evidence="10" id="KW-1185">Reference proteome</keyword>
<dbReference type="OrthoDB" id="5415655at2759"/>
<keyword evidence="3 6" id="KW-0812">Transmembrane</keyword>
<feature type="transmembrane region" description="Helical" evidence="7">
    <location>
        <begin position="183"/>
        <end position="201"/>
    </location>
</feature>
<evidence type="ECO:0000256" key="1">
    <source>
        <dbReference type="ARBA" id="ARBA00004141"/>
    </source>
</evidence>
<comment type="similarity">
    <text evidence="2">Belongs to the EBP family.</text>
</comment>
<evidence type="ECO:0000256" key="5">
    <source>
        <dbReference type="ARBA" id="ARBA00023136"/>
    </source>
</evidence>
<feature type="transmembrane region" description="Helical" evidence="7">
    <location>
        <begin position="48"/>
        <end position="68"/>
    </location>
</feature>
<evidence type="ECO:0000313" key="10">
    <source>
        <dbReference type="Proteomes" id="UP000800092"/>
    </source>
</evidence>
<dbReference type="Proteomes" id="UP000800092">
    <property type="component" value="Unassembled WGS sequence"/>
</dbReference>
<dbReference type="GO" id="GO:0047750">
    <property type="term" value="F:cholestenol delta-isomerase activity"/>
    <property type="evidence" value="ECO:0007669"/>
    <property type="project" value="InterPro"/>
</dbReference>
<protein>
    <submittedName>
        <fullName evidence="9">Emopamil-binding protein</fullName>
    </submittedName>
</protein>
<evidence type="ECO:0000313" key="9">
    <source>
        <dbReference type="EMBL" id="KAF2235815.1"/>
    </source>
</evidence>
<dbReference type="PANTHER" id="PTHR14207:SF1">
    <property type="entry name" value="EMOPAMIL-BINDING PROTEIN-LIKE"/>
    <property type="match status" value="1"/>
</dbReference>
<accession>A0A6A6HCI6</accession>
<evidence type="ECO:0000256" key="4">
    <source>
        <dbReference type="ARBA" id="ARBA00022989"/>
    </source>
</evidence>
<keyword evidence="5 6" id="KW-0472">Membrane</keyword>
<evidence type="ECO:0000256" key="6">
    <source>
        <dbReference type="PROSITE-ProRule" id="PRU01087"/>
    </source>
</evidence>
<dbReference type="AlphaFoldDB" id="A0A6A6HCI6"/>
<dbReference type="PROSITE" id="PS51751">
    <property type="entry name" value="EXPERA"/>
    <property type="match status" value="1"/>
</dbReference>
<dbReference type="GO" id="GO:0005783">
    <property type="term" value="C:endoplasmic reticulum"/>
    <property type="evidence" value="ECO:0007669"/>
    <property type="project" value="TreeGrafter"/>
</dbReference>
<evidence type="ECO:0000256" key="3">
    <source>
        <dbReference type="ARBA" id="ARBA00022692"/>
    </source>
</evidence>
<dbReference type="InterPro" id="IPR033118">
    <property type="entry name" value="EXPERA"/>
</dbReference>
<comment type="subcellular location">
    <subcellularLocation>
        <location evidence="1">Membrane</location>
        <topology evidence="1">Multi-pass membrane protein</topology>
    </subcellularLocation>
</comment>
<feature type="domain" description="EXPERA" evidence="8">
    <location>
        <begin position="44"/>
        <end position="239"/>
    </location>
</feature>
<dbReference type="EMBL" id="ML991789">
    <property type="protein sequence ID" value="KAF2235815.1"/>
    <property type="molecule type" value="Genomic_DNA"/>
</dbReference>
<organism evidence="9 10">
    <name type="scientific">Viridothelium virens</name>
    <name type="common">Speckled blister lichen</name>
    <name type="synonym">Trypethelium virens</name>
    <dbReference type="NCBI Taxonomy" id="1048519"/>
    <lineage>
        <taxon>Eukaryota</taxon>
        <taxon>Fungi</taxon>
        <taxon>Dikarya</taxon>
        <taxon>Ascomycota</taxon>
        <taxon>Pezizomycotina</taxon>
        <taxon>Dothideomycetes</taxon>
        <taxon>Dothideomycetes incertae sedis</taxon>
        <taxon>Trypetheliales</taxon>
        <taxon>Trypetheliaceae</taxon>
        <taxon>Viridothelium</taxon>
    </lineage>
</organism>
<dbReference type="PANTHER" id="PTHR14207">
    <property type="entry name" value="STEROL ISOMERASE"/>
    <property type="match status" value="1"/>
</dbReference>
<gene>
    <name evidence="9" type="ORF">EV356DRAFT_575617</name>
</gene>
<keyword evidence="4 6" id="KW-1133">Transmembrane helix</keyword>
<feature type="transmembrane region" description="Helical" evidence="7">
    <location>
        <begin position="158"/>
        <end position="176"/>
    </location>
</feature>
<feature type="transmembrane region" description="Helical" evidence="7">
    <location>
        <begin position="15"/>
        <end position="36"/>
    </location>
</feature>
<name>A0A6A6HCI6_VIRVR</name>
<dbReference type="InterPro" id="IPR007905">
    <property type="entry name" value="EBP"/>
</dbReference>
<dbReference type="GO" id="GO:0016125">
    <property type="term" value="P:sterol metabolic process"/>
    <property type="evidence" value="ECO:0007669"/>
    <property type="project" value="InterPro"/>
</dbReference>
<evidence type="ECO:0000256" key="7">
    <source>
        <dbReference type="SAM" id="Phobius"/>
    </source>
</evidence>
<evidence type="ECO:0000259" key="8">
    <source>
        <dbReference type="PROSITE" id="PS51751"/>
    </source>
</evidence>
<proteinExistence type="inferred from homology"/>
<reference evidence="9" key="1">
    <citation type="journal article" date="2020" name="Stud. Mycol.">
        <title>101 Dothideomycetes genomes: a test case for predicting lifestyles and emergence of pathogens.</title>
        <authorList>
            <person name="Haridas S."/>
            <person name="Albert R."/>
            <person name="Binder M."/>
            <person name="Bloem J."/>
            <person name="Labutti K."/>
            <person name="Salamov A."/>
            <person name="Andreopoulos B."/>
            <person name="Baker S."/>
            <person name="Barry K."/>
            <person name="Bills G."/>
            <person name="Bluhm B."/>
            <person name="Cannon C."/>
            <person name="Castanera R."/>
            <person name="Culley D."/>
            <person name="Daum C."/>
            <person name="Ezra D."/>
            <person name="Gonzalez J."/>
            <person name="Henrissat B."/>
            <person name="Kuo A."/>
            <person name="Liang C."/>
            <person name="Lipzen A."/>
            <person name="Lutzoni F."/>
            <person name="Magnuson J."/>
            <person name="Mondo S."/>
            <person name="Nolan M."/>
            <person name="Ohm R."/>
            <person name="Pangilinan J."/>
            <person name="Park H.-J."/>
            <person name="Ramirez L."/>
            <person name="Alfaro M."/>
            <person name="Sun H."/>
            <person name="Tritt A."/>
            <person name="Yoshinaga Y."/>
            <person name="Zwiers L.-H."/>
            <person name="Turgeon B."/>
            <person name="Goodwin S."/>
            <person name="Spatafora J."/>
            <person name="Crous P."/>
            <person name="Grigoriev I."/>
        </authorList>
    </citation>
    <scope>NUCLEOTIDE SEQUENCE</scope>
    <source>
        <strain evidence="9">Tuck. ex Michener</strain>
    </source>
</reference>
<dbReference type="Pfam" id="PF05241">
    <property type="entry name" value="EBP"/>
    <property type="match status" value="1"/>
</dbReference>
<dbReference type="GO" id="GO:0016020">
    <property type="term" value="C:membrane"/>
    <property type="evidence" value="ECO:0007669"/>
    <property type="project" value="UniProtKB-SubCell"/>
</dbReference>
<sequence>MASTDSGIIIDSTTILSLLSTLAILTTAYLLSVRLLPAVNTPPQIRILFIWHAFDALIHTLLEGSFLYNCFFTYLALPAPLEDVSISHPASWHGRAWNDAIATGHKLLTPPGVYFLGRSDRLYGSFYGINPMSALWREYAKADARWGGADLTVVSLELLTVGIGAPLAAYICYLCVKGDQRVWIWAGWLAVGELYGGFMTFAPEWLSGNTNLDGSNFMFMWVYLFFFNMLWVFIPFWILYEAYGTLGRAMITRKSQTLVDEKGKRKD</sequence>
<feature type="transmembrane region" description="Helical" evidence="7">
    <location>
        <begin position="221"/>
        <end position="240"/>
    </location>
</feature>
<evidence type="ECO:0000256" key="2">
    <source>
        <dbReference type="ARBA" id="ARBA00008337"/>
    </source>
</evidence>